<dbReference type="PROSITE" id="PS01152">
    <property type="entry name" value="HESB"/>
    <property type="match status" value="1"/>
</dbReference>
<dbReference type="PANTHER" id="PTHR43011">
    <property type="entry name" value="IRON-SULFUR CLUSTER ASSEMBLY 2 HOMOLOG, MITOCHONDRIAL"/>
    <property type="match status" value="1"/>
</dbReference>
<protein>
    <submittedName>
        <fullName evidence="2">Iron-sulfur cluster insertion protein ErpA</fullName>
    </submittedName>
</protein>
<dbReference type="SUPFAM" id="SSF89360">
    <property type="entry name" value="HesB-like domain"/>
    <property type="match status" value="1"/>
</dbReference>
<dbReference type="InterPro" id="IPR035903">
    <property type="entry name" value="HesB-like_dom_sf"/>
</dbReference>
<dbReference type="Pfam" id="PF01521">
    <property type="entry name" value="Fe-S_biosyn"/>
    <property type="match status" value="1"/>
</dbReference>
<evidence type="ECO:0000259" key="1">
    <source>
        <dbReference type="Pfam" id="PF01521"/>
    </source>
</evidence>
<dbReference type="NCBIfam" id="NF010147">
    <property type="entry name" value="PRK13623.1"/>
    <property type="match status" value="1"/>
</dbReference>
<sequence>MSISLTLSAATKLGELLQEENNPQTKLRIFVSGGGCSGFKYGFTFDDTQEEGDTLIESHGAKVLVDPTSLGMLTGAEVDYVEDLSGAQFVIRNPNASSSCGCGQSFTPNSMGGCSNA</sequence>
<organism evidence="2 3">
    <name type="scientific">Candidatus Magnetaquiglobus chichijimensis</name>
    <dbReference type="NCBI Taxonomy" id="3141448"/>
    <lineage>
        <taxon>Bacteria</taxon>
        <taxon>Pseudomonadati</taxon>
        <taxon>Pseudomonadota</taxon>
        <taxon>Magnetococcia</taxon>
        <taxon>Magnetococcales</taxon>
        <taxon>Candidatus Magnetaquicoccaceae</taxon>
        <taxon>Candidatus Magnetaquiglobus</taxon>
    </lineage>
</organism>
<dbReference type="Proteomes" id="UP001628193">
    <property type="component" value="Unassembled WGS sequence"/>
</dbReference>
<dbReference type="InterPro" id="IPR017870">
    <property type="entry name" value="FeS_cluster_insertion_CS"/>
</dbReference>
<gene>
    <name evidence="2" type="primary">erpA</name>
    <name evidence="2" type="ORF">SIID45300_01358</name>
</gene>
<dbReference type="Gene3D" id="2.60.300.12">
    <property type="entry name" value="HesB-like domain"/>
    <property type="match status" value="1"/>
</dbReference>
<dbReference type="InterPro" id="IPR000361">
    <property type="entry name" value="ATAP_core_dom"/>
</dbReference>
<reference evidence="2 3" key="2">
    <citation type="submission" date="2024-09" db="EMBL/GenBank/DDBJ databases">
        <title>Draft genome sequence of Candidatus Magnetaquicoccaceae bacterium FCR-1.</title>
        <authorList>
            <person name="Shimoshige H."/>
            <person name="Shimamura S."/>
            <person name="Taoka A."/>
            <person name="Kobayashi H."/>
            <person name="Maekawa T."/>
        </authorList>
    </citation>
    <scope>NUCLEOTIDE SEQUENCE [LARGE SCALE GENOMIC DNA]</scope>
    <source>
        <strain evidence="2 3">FCR-1</strain>
    </source>
</reference>
<keyword evidence="3" id="KW-1185">Reference proteome</keyword>
<dbReference type="PANTHER" id="PTHR43011:SF1">
    <property type="entry name" value="IRON-SULFUR CLUSTER ASSEMBLY 2 HOMOLOG, MITOCHONDRIAL"/>
    <property type="match status" value="1"/>
</dbReference>
<evidence type="ECO:0000313" key="3">
    <source>
        <dbReference type="Proteomes" id="UP001628193"/>
    </source>
</evidence>
<name>A0ABQ0C834_9PROT</name>
<dbReference type="RefSeq" id="WP_420904749.1">
    <property type="nucleotide sequence ID" value="NZ_BAAFGK010000004.1"/>
</dbReference>
<dbReference type="NCBIfam" id="TIGR00049">
    <property type="entry name" value="iron-sulfur cluster assembly accessory protein"/>
    <property type="match status" value="1"/>
</dbReference>
<feature type="domain" description="Core" evidence="1">
    <location>
        <begin position="1"/>
        <end position="103"/>
    </location>
</feature>
<accession>A0ABQ0C834</accession>
<comment type="caution">
    <text evidence="2">The sequence shown here is derived from an EMBL/GenBank/DDBJ whole genome shotgun (WGS) entry which is preliminary data.</text>
</comment>
<evidence type="ECO:0000313" key="2">
    <source>
        <dbReference type="EMBL" id="GAB0057038.1"/>
    </source>
</evidence>
<dbReference type="EMBL" id="BAAFGK010000004">
    <property type="protein sequence ID" value="GAB0057038.1"/>
    <property type="molecule type" value="Genomic_DNA"/>
</dbReference>
<dbReference type="InterPro" id="IPR016092">
    <property type="entry name" value="ATAP"/>
</dbReference>
<proteinExistence type="predicted"/>
<reference evidence="2 3" key="1">
    <citation type="submission" date="2024-05" db="EMBL/GenBank/DDBJ databases">
        <authorList>
            <consortium name="Candidatus Magnetaquicoccaceae bacterium FCR-1 genome sequencing consortium"/>
            <person name="Shimoshige H."/>
            <person name="Shimamura S."/>
            <person name="Taoka A."/>
            <person name="Kobayashi H."/>
            <person name="Maekawa T."/>
        </authorList>
    </citation>
    <scope>NUCLEOTIDE SEQUENCE [LARGE SCALE GENOMIC DNA]</scope>
    <source>
        <strain evidence="2 3">FCR-1</strain>
    </source>
</reference>